<feature type="transmembrane region" description="Helical" evidence="6">
    <location>
        <begin position="94"/>
        <end position="117"/>
    </location>
</feature>
<keyword evidence="3 6" id="KW-0812">Transmembrane</keyword>
<reference evidence="7" key="1">
    <citation type="submission" date="2018-05" db="EMBL/GenBank/DDBJ databases">
        <authorList>
            <person name="Lanie J.A."/>
            <person name="Ng W.-L."/>
            <person name="Kazmierczak K.M."/>
            <person name="Andrzejewski T.M."/>
            <person name="Davidsen T.M."/>
            <person name="Wayne K.J."/>
            <person name="Tettelin H."/>
            <person name="Glass J.I."/>
            <person name="Rusch D."/>
            <person name="Podicherti R."/>
            <person name="Tsui H.-C.T."/>
            <person name="Winkler M.E."/>
        </authorList>
    </citation>
    <scope>NUCLEOTIDE SEQUENCE</scope>
</reference>
<feature type="transmembrane region" description="Helical" evidence="6">
    <location>
        <begin position="402"/>
        <end position="427"/>
    </location>
</feature>
<feature type="transmembrane region" description="Helical" evidence="6">
    <location>
        <begin position="20"/>
        <end position="37"/>
    </location>
</feature>
<evidence type="ECO:0000256" key="2">
    <source>
        <dbReference type="ARBA" id="ARBA00022475"/>
    </source>
</evidence>
<gene>
    <name evidence="7" type="ORF">METZ01_LOCUS16809</name>
</gene>
<dbReference type="InterPro" id="IPR001851">
    <property type="entry name" value="ABC_transp_permease"/>
</dbReference>
<dbReference type="PANTHER" id="PTHR30482:SF20">
    <property type="entry name" value="HIGH-AFFINITY BRANCHED-CHAIN AMINO ACID TRANSPORT SYSTEM PERMEASE PROTEIN LIVM"/>
    <property type="match status" value="1"/>
</dbReference>
<feature type="transmembrane region" description="Helical" evidence="6">
    <location>
        <begin position="264"/>
        <end position="296"/>
    </location>
</feature>
<dbReference type="InterPro" id="IPR043428">
    <property type="entry name" value="LivM-like"/>
</dbReference>
<evidence type="ECO:0000256" key="3">
    <source>
        <dbReference type="ARBA" id="ARBA00022692"/>
    </source>
</evidence>
<dbReference type="CDD" id="cd06581">
    <property type="entry name" value="TM_PBP1_LivM_like"/>
    <property type="match status" value="1"/>
</dbReference>
<dbReference type="GO" id="GO:0005886">
    <property type="term" value="C:plasma membrane"/>
    <property type="evidence" value="ECO:0007669"/>
    <property type="project" value="UniProtKB-SubCell"/>
</dbReference>
<name>A0A381PAF0_9ZZZZ</name>
<dbReference type="AlphaFoldDB" id="A0A381PAF0"/>
<keyword evidence="5 6" id="KW-0472">Membrane</keyword>
<evidence type="ECO:0000256" key="6">
    <source>
        <dbReference type="SAM" id="Phobius"/>
    </source>
</evidence>
<evidence type="ECO:0000313" key="7">
    <source>
        <dbReference type="EMBL" id="SUZ63955.1"/>
    </source>
</evidence>
<organism evidence="7">
    <name type="scientific">marine metagenome</name>
    <dbReference type="NCBI Taxonomy" id="408172"/>
    <lineage>
        <taxon>unclassified sequences</taxon>
        <taxon>metagenomes</taxon>
        <taxon>ecological metagenomes</taxon>
    </lineage>
</organism>
<comment type="subcellular location">
    <subcellularLocation>
        <location evidence="1">Cell membrane</location>
        <topology evidence="1">Multi-pass membrane protein</topology>
    </subcellularLocation>
</comment>
<feature type="transmembrane region" description="Helical" evidence="6">
    <location>
        <begin position="448"/>
        <end position="465"/>
    </location>
</feature>
<feature type="transmembrane region" description="Helical" evidence="6">
    <location>
        <begin position="316"/>
        <end position="340"/>
    </location>
</feature>
<evidence type="ECO:0008006" key="8">
    <source>
        <dbReference type="Google" id="ProtNLM"/>
    </source>
</evidence>
<dbReference type="PANTHER" id="PTHR30482">
    <property type="entry name" value="HIGH-AFFINITY BRANCHED-CHAIN AMINO ACID TRANSPORT SYSTEM PERMEASE"/>
    <property type="match status" value="1"/>
</dbReference>
<keyword evidence="4 6" id="KW-1133">Transmembrane helix</keyword>
<feature type="transmembrane region" description="Helical" evidence="6">
    <location>
        <begin position="234"/>
        <end position="252"/>
    </location>
</feature>
<dbReference type="EMBL" id="UINC01000928">
    <property type="protein sequence ID" value="SUZ63955.1"/>
    <property type="molecule type" value="Genomic_DNA"/>
</dbReference>
<evidence type="ECO:0000256" key="5">
    <source>
        <dbReference type="ARBA" id="ARBA00023136"/>
    </source>
</evidence>
<dbReference type="Pfam" id="PF02653">
    <property type="entry name" value="BPD_transp_2"/>
    <property type="match status" value="1"/>
</dbReference>
<dbReference type="GO" id="GO:0015658">
    <property type="term" value="F:branched-chain amino acid transmembrane transporter activity"/>
    <property type="evidence" value="ECO:0007669"/>
    <property type="project" value="InterPro"/>
</dbReference>
<feature type="transmembrane region" description="Helical" evidence="6">
    <location>
        <begin position="49"/>
        <end position="82"/>
    </location>
</feature>
<proteinExistence type="predicted"/>
<feature type="transmembrane region" description="Helical" evidence="6">
    <location>
        <begin position="185"/>
        <end position="203"/>
    </location>
</feature>
<keyword evidence="2" id="KW-1003">Cell membrane</keyword>
<accession>A0A381PAF0</accession>
<protein>
    <recommendedName>
        <fullName evidence="8">Branched-chain amino acid ABC transporter permease</fullName>
    </recommendedName>
</protein>
<feature type="transmembrane region" description="Helical" evidence="6">
    <location>
        <begin position="378"/>
        <end position="396"/>
    </location>
</feature>
<evidence type="ECO:0000256" key="4">
    <source>
        <dbReference type="ARBA" id="ARBA00022989"/>
    </source>
</evidence>
<evidence type="ECO:0000256" key="1">
    <source>
        <dbReference type="ARBA" id="ARBA00004651"/>
    </source>
</evidence>
<sequence length="480" mass="51031">MSEALVVVAKNSAEHKRWNYVVYAYALGFLLLTPLVLEPFEIGKMNRALIMSVAILAVNLVVGFNGMLALGHSAFMGIGAFVTASMVQDENWDYWQVLPVVLIVGFLMGIIIGLPALRVKGLYLALTTIAQAAVFPTLVNIDELGIAKRTGGPNGKGVSEEVIAPSYWEWLPGVDGARGGSAYRYWIIILMLGIILLLVTNYLRSRPGRAVLAIRDNEAGAAVYGVNLPIVKTMNFAISAALGSVAGLMWCLDKAFVAGQDFTFLLAIDLIIGLVLGGVGAIQGSLVGGLFVVWVNDLTKRISVPLGLYTLNGDGPLAKAIFGLILILFTFFAPGGIVSLGRLINNKLIKIVPLTPSGQPIDPMSSFDPGMESTRADAAMKMSIAGPALLAAGWLLMAVNNLIVGVVAFGLRISIIVLAPVAMLVGINELKAHADGNRPDSIKGPATMARTLGALGFLFVIGYAVQRFVQEYPIWDIPGI</sequence>